<accession>A0A941AQU3</accession>
<comment type="subcellular location">
    <subcellularLocation>
        <location evidence="2">Bacterial flagellum basal body</location>
    </subcellularLocation>
</comment>
<name>A0A941AQU3_9BACI</name>
<evidence type="ECO:0000256" key="2">
    <source>
        <dbReference type="RuleBase" id="RU362116"/>
    </source>
</evidence>
<evidence type="ECO:0000259" key="3">
    <source>
        <dbReference type="Pfam" id="PF00460"/>
    </source>
</evidence>
<organism evidence="5 6">
    <name type="scientific">Halalkalibacter suaedae</name>
    <dbReference type="NCBI Taxonomy" id="2822140"/>
    <lineage>
        <taxon>Bacteria</taxon>
        <taxon>Bacillati</taxon>
        <taxon>Bacillota</taxon>
        <taxon>Bacilli</taxon>
        <taxon>Bacillales</taxon>
        <taxon>Bacillaceae</taxon>
        <taxon>Halalkalibacter</taxon>
    </lineage>
</organism>
<proteinExistence type="inferred from homology"/>
<dbReference type="PANTHER" id="PTHR30435">
    <property type="entry name" value="FLAGELLAR PROTEIN"/>
    <property type="match status" value="1"/>
</dbReference>
<feature type="domain" description="Flagellar basal body rod protein N-terminal" evidence="3">
    <location>
        <begin position="11"/>
        <end position="35"/>
    </location>
</feature>
<gene>
    <name evidence="5" type="ORF">J7W16_18850</name>
</gene>
<protein>
    <submittedName>
        <fullName evidence="5">Flagellar hook-basal body protein</fullName>
    </submittedName>
</protein>
<dbReference type="GO" id="GO:0071978">
    <property type="term" value="P:bacterial-type flagellum-dependent swarming motility"/>
    <property type="evidence" value="ECO:0007669"/>
    <property type="project" value="TreeGrafter"/>
</dbReference>
<dbReference type="Pfam" id="PF00460">
    <property type="entry name" value="Flg_bb_rod"/>
    <property type="match status" value="1"/>
</dbReference>
<comment type="caution">
    <text evidence="5">The sequence shown here is derived from an EMBL/GenBank/DDBJ whole genome shotgun (WGS) entry which is preliminary data.</text>
</comment>
<dbReference type="InterPro" id="IPR001444">
    <property type="entry name" value="Flag_bb_rod_N"/>
</dbReference>
<sequence length="279" mass="30179">MNTSMIAASVTMGQLQKKIDTVSHNMANASTTGYKRREATFSDLLFQQVNNQTVPSKEVGRLTPLGLRVGSGARIAQTALRLDQGSMIPTDRELDFALTERDQFFRIESIENGVATERLTRDGAFYLTESEEAPGQWSLVTSSGSYVLGADGNRMNVPDNFKSISLSNGQLVATMGDGTTQALGQLGLTQVLKPQLLEGVGDNLYQLSDFAALGFAEADVIQAVGLNQQALSQGMLEGSNVDIGQEMSELLTAQRHYQFNARSISMADDMSGLINGIRR</sequence>
<keyword evidence="6" id="KW-1185">Reference proteome</keyword>
<reference evidence="5" key="1">
    <citation type="submission" date="2021-03" db="EMBL/GenBank/DDBJ databases">
        <title>Bacillus suaedae sp. nov., isolated from Suaeda aralocaspica.</title>
        <authorList>
            <person name="Lei R.F.R."/>
        </authorList>
    </citation>
    <scope>NUCLEOTIDE SEQUENCE</scope>
    <source>
        <strain evidence="5">YZJH907-2</strain>
    </source>
</reference>
<keyword evidence="5" id="KW-0966">Cell projection</keyword>
<dbReference type="Proteomes" id="UP000678228">
    <property type="component" value="Unassembled WGS sequence"/>
</dbReference>
<evidence type="ECO:0000256" key="1">
    <source>
        <dbReference type="ARBA" id="ARBA00009677"/>
    </source>
</evidence>
<evidence type="ECO:0000259" key="4">
    <source>
        <dbReference type="Pfam" id="PF06429"/>
    </source>
</evidence>
<dbReference type="SUPFAM" id="SSF117143">
    <property type="entry name" value="Flagellar hook protein flgE"/>
    <property type="match status" value="1"/>
</dbReference>
<dbReference type="AlphaFoldDB" id="A0A941AQU3"/>
<keyword evidence="5" id="KW-0969">Cilium</keyword>
<dbReference type="PANTHER" id="PTHR30435:SF19">
    <property type="entry name" value="FLAGELLAR BASAL-BODY ROD PROTEIN FLGG"/>
    <property type="match status" value="1"/>
</dbReference>
<keyword evidence="2" id="KW-0975">Bacterial flagellum</keyword>
<dbReference type="EMBL" id="JAGKSQ010000010">
    <property type="protein sequence ID" value="MBP3953186.1"/>
    <property type="molecule type" value="Genomic_DNA"/>
</dbReference>
<dbReference type="InterPro" id="IPR010930">
    <property type="entry name" value="Flg_bb/hook_C_dom"/>
</dbReference>
<comment type="similarity">
    <text evidence="1 2">Belongs to the flagella basal body rod proteins family.</text>
</comment>
<dbReference type="NCBIfam" id="TIGR03506">
    <property type="entry name" value="FlgEFG_subfam"/>
    <property type="match status" value="1"/>
</dbReference>
<dbReference type="GO" id="GO:0009425">
    <property type="term" value="C:bacterial-type flagellum basal body"/>
    <property type="evidence" value="ECO:0007669"/>
    <property type="project" value="UniProtKB-SubCell"/>
</dbReference>
<dbReference type="RefSeq" id="WP_210599041.1">
    <property type="nucleotide sequence ID" value="NZ_JAGKSQ010000010.1"/>
</dbReference>
<dbReference type="InterPro" id="IPR020013">
    <property type="entry name" value="Flagellar_FlgE/F/G"/>
</dbReference>
<dbReference type="InterPro" id="IPR037925">
    <property type="entry name" value="FlgE/F/G-like"/>
</dbReference>
<feature type="domain" description="Flagellar basal-body/hook protein C-terminal" evidence="4">
    <location>
        <begin position="233"/>
        <end position="275"/>
    </location>
</feature>
<keyword evidence="5" id="KW-0282">Flagellum</keyword>
<dbReference type="Pfam" id="PF06429">
    <property type="entry name" value="Flg_bbr_C"/>
    <property type="match status" value="1"/>
</dbReference>
<evidence type="ECO:0000313" key="6">
    <source>
        <dbReference type="Proteomes" id="UP000678228"/>
    </source>
</evidence>
<evidence type="ECO:0000313" key="5">
    <source>
        <dbReference type="EMBL" id="MBP3953186.1"/>
    </source>
</evidence>